<evidence type="ECO:0000313" key="2">
    <source>
        <dbReference type="Proteomes" id="UP000019374"/>
    </source>
</evidence>
<gene>
    <name evidence="1" type="ORF">OCS_00639</name>
</gene>
<reference evidence="1 2" key="1">
    <citation type="journal article" date="2013" name="Chin. Sci. Bull.">
        <title>Genome survey uncovers the secrets of sex and lifestyle in caterpillar fungus.</title>
        <authorList>
            <person name="Hu X."/>
            <person name="Zhang Y."/>
            <person name="Xiao G."/>
            <person name="Zheng P."/>
            <person name="Xia Y."/>
            <person name="Zhang X."/>
            <person name="St Leger R.J."/>
            <person name="Liu X."/>
            <person name="Wang C."/>
        </authorList>
    </citation>
    <scope>NUCLEOTIDE SEQUENCE [LARGE SCALE GENOMIC DNA]</scope>
    <source>
        <strain evidence="2">Co18 / CGMCC 3.14243</strain>
        <tissue evidence="1">Fruit-body</tissue>
    </source>
</reference>
<dbReference type="AlphaFoldDB" id="T5ADW9"/>
<proteinExistence type="predicted"/>
<name>T5ADW9_OPHSC</name>
<accession>T5ADW9</accession>
<sequence length="137" mass="15098">MDAHETGHGRHASSQGARRELLSKLVSTLSRLVWTSWTKSTRTSPAVPSHWNPPATGLRWAAMEAHDDLLCDESEFEAAAAADVDTVLGTSPWELVLAPESEELDRLTGSFYPSIRNMPAHGCRFERLGWGREVTGI</sequence>
<dbReference type="HOGENOM" id="CLU_1865713_0_0_1"/>
<dbReference type="Proteomes" id="UP000019374">
    <property type="component" value="Unassembled WGS sequence"/>
</dbReference>
<protein>
    <submittedName>
        <fullName evidence="1">Uncharacterized protein</fullName>
    </submittedName>
</protein>
<dbReference type="EMBL" id="KE652200">
    <property type="protein sequence ID" value="EQL03635.1"/>
    <property type="molecule type" value="Genomic_DNA"/>
</dbReference>
<evidence type="ECO:0000313" key="1">
    <source>
        <dbReference type="EMBL" id="EQL03635.1"/>
    </source>
</evidence>
<organism evidence="1 2">
    <name type="scientific">Ophiocordyceps sinensis (strain Co18 / CGMCC 3.14243)</name>
    <name type="common">Yarsagumba caterpillar fungus</name>
    <name type="synonym">Hirsutella sinensis</name>
    <dbReference type="NCBI Taxonomy" id="911162"/>
    <lineage>
        <taxon>Eukaryota</taxon>
        <taxon>Fungi</taxon>
        <taxon>Dikarya</taxon>
        <taxon>Ascomycota</taxon>
        <taxon>Pezizomycotina</taxon>
        <taxon>Sordariomycetes</taxon>
        <taxon>Hypocreomycetidae</taxon>
        <taxon>Hypocreales</taxon>
        <taxon>Ophiocordycipitaceae</taxon>
        <taxon>Ophiocordyceps</taxon>
    </lineage>
</organism>